<dbReference type="InterPro" id="IPR013548">
    <property type="entry name" value="Plexin_cytoplasmic_RasGAP_dom"/>
</dbReference>
<dbReference type="SUPFAM" id="SSF48350">
    <property type="entry name" value="GTPase activation domain, GAP"/>
    <property type="match status" value="1"/>
</dbReference>
<dbReference type="SUPFAM" id="SSF81296">
    <property type="entry name" value="E set domains"/>
    <property type="match status" value="3"/>
</dbReference>
<dbReference type="Gene3D" id="1.10.506.10">
    <property type="entry name" value="GTPase Activation - p120gap, domain 1"/>
    <property type="match status" value="2"/>
</dbReference>
<dbReference type="GO" id="GO:0007162">
    <property type="term" value="P:negative regulation of cell adhesion"/>
    <property type="evidence" value="ECO:0007669"/>
    <property type="project" value="TreeGrafter"/>
</dbReference>
<evidence type="ECO:0000256" key="6">
    <source>
        <dbReference type="ARBA" id="ARBA00022729"/>
    </source>
</evidence>
<dbReference type="Pfam" id="PF20170">
    <property type="entry name" value="Plexin_RBD"/>
    <property type="match status" value="1"/>
</dbReference>
<dbReference type="CDD" id="cd11236">
    <property type="entry name" value="Sema_plexin_like"/>
    <property type="match status" value="1"/>
</dbReference>
<keyword evidence="8 14" id="KW-1133">Transmembrane helix</keyword>
<organism evidence="16 17">
    <name type="scientific">Acanthaster planci</name>
    <name type="common">Crown-of-thorns starfish</name>
    <dbReference type="NCBI Taxonomy" id="133434"/>
    <lineage>
        <taxon>Eukaryota</taxon>
        <taxon>Metazoa</taxon>
        <taxon>Echinodermata</taxon>
        <taxon>Eleutherozoa</taxon>
        <taxon>Asterozoa</taxon>
        <taxon>Asteroidea</taxon>
        <taxon>Valvatacea</taxon>
        <taxon>Valvatida</taxon>
        <taxon>Acanthasteridae</taxon>
        <taxon>Acanthaster</taxon>
    </lineage>
</organism>
<feature type="region of interest" description="Disordered" evidence="13">
    <location>
        <begin position="976"/>
        <end position="999"/>
    </location>
</feature>
<dbReference type="SUPFAM" id="SSF103575">
    <property type="entry name" value="Plexin repeat"/>
    <property type="match status" value="1"/>
</dbReference>
<keyword evidence="16" id="KW-1185">Reference proteome</keyword>
<dbReference type="Pfam" id="PF01833">
    <property type="entry name" value="TIG"/>
    <property type="match status" value="3"/>
</dbReference>
<dbReference type="Pfam" id="PF01437">
    <property type="entry name" value="PSI"/>
    <property type="match status" value="1"/>
</dbReference>
<dbReference type="InterPro" id="IPR031148">
    <property type="entry name" value="Plexin"/>
</dbReference>
<dbReference type="InterPro" id="IPR002909">
    <property type="entry name" value="IPT_dom"/>
</dbReference>
<dbReference type="InterPro" id="IPR001627">
    <property type="entry name" value="Semap_dom"/>
</dbReference>
<keyword evidence="5 14" id="KW-0812">Transmembrane</keyword>
<dbReference type="InterPro" id="IPR036352">
    <property type="entry name" value="Semap_dom_sf"/>
</dbReference>
<dbReference type="PANTHER" id="PTHR22625:SF44">
    <property type="entry name" value="PLEXIN-B"/>
    <property type="match status" value="1"/>
</dbReference>
<dbReference type="Gene3D" id="2.130.10.10">
    <property type="entry name" value="YVTN repeat-like/Quinoprotein amine dehydrogenase"/>
    <property type="match status" value="1"/>
</dbReference>
<accession>A0A8B7ZI79</accession>
<feature type="compositionally biased region" description="Polar residues" evidence="13">
    <location>
        <begin position="976"/>
        <end position="990"/>
    </location>
</feature>
<evidence type="ECO:0000259" key="15">
    <source>
        <dbReference type="PROSITE" id="PS51004"/>
    </source>
</evidence>
<dbReference type="GO" id="GO:0030334">
    <property type="term" value="P:regulation of cell migration"/>
    <property type="evidence" value="ECO:0007669"/>
    <property type="project" value="TreeGrafter"/>
</dbReference>
<evidence type="ECO:0000256" key="2">
    <source>
        <dbReference type="ARBA" id="ARBA00010297"/>
    </source>
</evidence>
<keyword evidence="6" id="KW-0732">Signal</keyword>
<keyword evidence="11" id="KW-0325">Glycoprotein</keyword>
<dbReference type="Gene3D" id="2.60.40.10">
    <property type="entry name" value="Immunoglobulins"/>
    <property type="match status" value="4"/>
</dbReference>
<dbReference type="InterPro" id="IPR014756">
    <property type="entry name" value="Ig_E-set"/>
</dbReference>
<dbReference type="RefSeq" id="XP_022105358.1">
    <property type="nucleotide sequence ID" value="XM_022249666.1"/>
</dbReference>
<gene>
    <name evidence="17" type="primary">LOC110987178</name>
</gene>
<comment type="subcellular location">
    <subcellularLocation>
        <location evidence="1">Cell membrane</location>
        <topology evidence="1">Single-pass type I membrane protein</topology>
    </subcellularLocation>
</comment>
<dbReference type="GO" id="GO:0005886">
    <property type="term" value="C:plasma membrane"/>
    <property type="evidence" value="ECO:0007669"/>
    <property type="project" value="UniProtKB-SubCell"/>
</dbReference>
<dbReference type="Pfam" id="PF08337">
    <property type="entry name" value="Plexin_cytopl"/>
    <property type="match status" value="1"/>
</dbReference>
<keyword evidence="3" id="KW-1003">Cell membrane</keyword>
<dbReference type="FunFam" id="2.60.40.10:FF:000131">
    <property type="entry name" value="Plexin A2"/>
    <property type="match status" value="1"/>
</dbReference>
<dbReference type="OrthoDB" id="125363at2759"/>
<dbReference type="GO" id="GO:0017154">
    <property type="term" value="F:semaphorin receptor activity"/>
    <property type="evidence" value="ECO:0007669"/>
    <property type="project" value="InterPro"/>
</dbReference>
<reference evidence="17" key="1">
    <citation type="submission" date="2025-08" db="UniProtKB">
        <authorList>
            <consortium name="RefSeq"/>
        </authorList>
    </citation>
    <scope>IDENTIFICATION</scope>
</reference>
<dbReference type="InterPro" id="IPR041362">
    <property type="entry name" value="TIG2_plexin"/>
</dbReference>
<evidence type="ECO:0000256" key="8">
    <source>
        <dbReference type="ARBA" id="ARBA00022989"/>
    </source>
</evidence>
<dbReference type="InterPro" id="IPR041019">
    <property type="entry name" value="TIG1_plexin"/>
</dbReference>
<dbReference type="SMART" id="SM00630">
    <property type="entry name" value="Sema"/>
    <property type="match status" value="1"/>
</dbReference>
<dbReference type="SMART" id="SM00423">
    <property type="entry name" value="PSI"/>
    <property type="match status" value="3"/>
</dbReference>
<dbReference type="GO" id="GO:0002116">
    <property type="term" value="C:semaphorin receptor complex"/>
    <property type="evidence" value="ECO:0007669"/>
    <property type="project" value="TreeGrafter"/>
</dbReference>
<keyword evidence="10" id="KW-1015">Disulfide bond</keyword>
<evidence type="ECO:0000256" key="3">
    <source>
        <dbReference type="ARBA" id="ARBA00022475"/>
    </source>
</evidence>
<keyword evidence="4" id="KW-0597">Phosphoprotein</keyword>
<dbReference type="Pfam" id="PF18020">
    <property type="entry name" value="TIG_2"/>
    <property type="match status" value="1"/>
</dbReference>
<dbReference type="InterPro" id="IPR002165">
    <property type="entry name" value="Plexin_repeat"/>
</dbReference>
<dbReference type="KEGG" id="aplc:110987178"/>
<evidence type="ECO:0000256" key="11">
    <source>
        <dbReference type="ARBA" id="ARBA00023180"/>
    </source>
</evidence>
<evidence type="ECO:0000256" key="4">
    <source>
        <dbReference type="ARBA" id="ARBA00022553"/>
    </source>
</evidence>
<name>A0A8B7ZI79_ACAPL</name>
<evidence type="ECO:0000313" key="17">
    <source>
        <dbReference type="RefSeq" id="XP_022105358.1"/>
    </source>
</evidence>
<dbReference type="SMART" id="SM00429">
    <property type="entry name" value="IPT"/>
    <property type="match status" value="3"/>
</dbReference>
<dbReference type="GO" id="GO:0008360">
    <property type="term" value="P:regulation of cell shape"/>
    <property type="evidence" value="ECO:0007669"/>
    <property type="project" value="TreeGrafter"/>
</dbReference>
<evidence type="ECO:0000256" key="7">
    <source>
        <dbReference type="ARBA" id="ARBA00022737"/>
    </source>
</evidence>
<dbReference type="Proteomes" id="UP000694845">
    <property type="component" value="Unplaced"/>
</dbReference>
<comment type="caution">
    <text evidence="12">Lacks conserved residue(s) required for the propagation of feature annotation.</text>
</comment>
<dbReference type="FunFam" id="2.60.40.10:FF:000868">
    <property type="entry name" value="Plexin D1"/>
    <property type="match status" value="1"/>
</dbReference>
<keyword evidence="7" id="KW-0677">Repeat</keyword>
<proteinExistence type="inferred from homology"/>
<evidence type="ECO:0000256" key="9">
    <source>
        <dbReference type="ARBA" id="ARBA00023136"/>
    </source>
</evidence>
<evidence type="ECO:0000256" key="10">
    <source>
        <dbReference type="ARBA" id="ARBA00023157"/>
    </source>
</evidence>
<evidence type="ECO:0000256" key="14">
    <source>
        <dbReference type="SAM" id="Phobius"/>
    </source>
</evidence>
<dbReference type="SUPFAM" id="SSF101912">
    <property type="entry name" value="Sema domain"/>
    <property type="match status" value="1"/>
</dbReference>
<dbReference type="InterPro" id="IPR008936">
    <property type="entry name" value="Rho_GTPase_activation_prot"/>
</dbReference>
<evidence type="ECO:0000313" key="16">
    <source>
        <dbReference type="Proteomes" id="UP000694845"/>
    </source>
</evidence>
<dbReference type="Pfam" id="PF24479">
    <property type="entry name" value="PSI_PlexinA-B"/>
    <property type="match status" value="1"/>
</dbReference>
<dbReference type="PANTHER" id="PTHR22625">
    <property type="entry name" value="PLEXIN"/>
    <property type="match status" value="1"/>
</dbReference>
<dbReference type="Pfam" id="PF17960">
    <property type="entry name" value="TIG_plexin"/>
    <property type="match status" value="1"/>
</dbReference>
<dbReference type="InterPro" id="IPR016201">
    <property type="entry name" value="PSI"/>
</dbReference>
<evidence type="ECO:0000256" key="5">
    <source>
        <dbReference type="ARBA" id="ARBA00022692"/>
    </source>
</evidence>
<dbReference type="GeneID" id="110987178"/>
<dbReference type="PROSITE" id="PS51004">
    <property type="entry name" value="SEMA"/>
    <property type="match status" value="1"/>
</dbReference>
<evidence type="ECO:0000256" key="1">
    <source>
        <dbReference type="ARBA" id="ARBA00004251"/>
    </source>
</evidence>
<evidence type="ECO:0000256" key="12">
    <source>
        <dbReference type="PROSITE-ProRule" id="PRU00352"/>
    </source>
</evidence>
<feature type="transmembrane region" description="Helical" evidence="14">
    <location>
        <begin position="1337"/>
        <end position="1360"/>
    </location>
</feature>
<dbReference type="Pfam" id="PF01403">
    <property type="entry name" value="Sema"/>
    <property type="match status" value="1"/>
</dbReference>
<protein>
    <submittedName>
        <fullName evidence="17">Plexin-A4-like isoform X1</fullName>
    </submittedName>
</protein>
<comment type="similarity">
    <text evidence="2">Belongs to the plexin family.</text>
</comment>
<evidence type="ECO:0000256" key="13">
    <source>
        <dbReference type="SAM" id="MobiDB-lite"/>
    </source>
</evidence>
<dbReference type="InterPro" id="IPR046800">
    <property type="entry name" value="Plexin_RBD"/>
</dbReference>
<dbReference type="InterPro" id="IPR013783">
    <property type="entry name" value="Ig-like_fold"/>
</dbReference>
<keyword evidence="9 14" id="KW-0472">Membrane</keyword>
<dbReference type="GO" id="GO:0050772">
    <property type="term" value="P:positive regulation of axonogenesis"/>
    <property type="evidence" value="ECO:0007669"/>
    <property type="project" value="TreeGrafter"/>
</dbReference>
<dbReference type="InterPro" id="IPR015943">
    <property type="entry name" value="WD40/YVTN_repeat-like_dom_sf"/>
</dbReference>
<sequence>MRQHRCTSSRGDFEFTFSSYRFLLGISPLSSIEKGTQAVRCIQPQLRTFLAAFDPSIDLKETVAMGTSGRAQPLCIMGFRLLLINVFLPAVYAEWSGSLSAYEVSSFENPIKLSEIVRTRLDHFDVDQDIGEVYVGAVNYLYKLNKDLKQVANVSTATCYEETCRNYNKVLVLHDDRLITCGSEFVETPRLDQCQSRRLRDLVGDGSQRNLIVSFGMRSTASIVAPGKYNGNPSTQLYVATSYSPQAEYERVPPITRRLLVTGNGFMFADGEDTVSFTEDYTNSYDANPAPIGYVSAFTWKGFTYFATTQRQSLSSVHRSRVSKLIRLCHNTDDVDSYTEIFIDCSGSSGTFSLVQAAHVGPAGPHLSDSLMLDNDDQVLYAVFAKASSSDDNPIADSALCVYKMSDIEAAFKEAVRQCLNQADVNEVPFFSGTVCNDQNIPDSSPYLCNAGNRYVYATGRYTDRVRRTSLVRMAGHQASSIITSADLNHTVAFIGTTGGRLLKVHVENSVLARLYERVTLDGNAVMGDTMLNETSQQVYVLTKQKLIKMNIENCGQYTTCEACIGTDAGNDGDPYCGWCTLERRCTRYLECPMQDVSTRWLAYNSAQCIKISQVAPHNSLPITETDQKITLTVQQLPELLDSEQYVCRFENRFSFPAVNYNGDTFDCQTPPNNLPTIPTGEDHAVVLLSVMSTETGVNFVDIDFNFYECNTHKTCVSCVGSRWACNWCVFENKCTHDNTTCQKSNEIIITGNNTRGTAMEGPDSCPQILQQSSEKLIPNQVSRDISVAVANLPDPSQTKSFECTLTVEGTEQMIEAVRSDPNVTCNMRPYNYTTNEQELRVGLTLRWTDADDKVHVLDDRYQFTVTLYKCEVLRPDCSRCVSEETARAKLGCVWCGNTCGVMDSAVCDNAQMVTPNNGLNCPDPVLQKVYPLFGPIEGNTLITLTGTDIGRRFSDVINVTVAGKICALENKNYSTGSSVSCTTPPNASNSRRRRDVSPGTLRLQVAITGADGNTQLSQGDDVVFGYKDPMLNAMVDPNIGPRSGGTRLTLSGESLDAGRYIQVFVGDMPCETNRLDVTDDSIICITSRAENIGTWGVNVSFDGSWRRSGNYSYAVDPDVRYIDPSTSVLAGGRKLTVNGSRFSIIQQPQIVITHGMKQREFVGNCTVKNDEIMVCMSPEIVLPNSALPEDSSVNVSTGFIMDNVEELRTWCRVGQRDCTPLEYFQDPEYYPFTDAIYNLEDGIGMKEGNTMIIQGRRLDLAITDEEVTVYIGKELCTGVTVDEGALSCTLPEEQPAAGDYRGRNTTDEQRLPIVWVIHGTTLSFNIGYFRYFPTDWTILIACTVSVGVLVLAVLLAVGLQRKSKAAQKEVDKRLDDIDKVQQDLAEDMRTAFAELQTDVSDLTSDLEGIGMPFVSHREYTTNMLFIGQETKPSTTDPENPEEHVERAMMKFSAALGNKTFLLMLLQTLDAQSKARLSVMDRGAIASLLTIVMVAEGKLDYLSDVLFTLMSRLVQDELDANRPRQLFRRTETILEKLLSNWITLCLYDSLKDHTAYPLFLLYRAIKCHSEHGPIDIISGQAKFTLSDDKLLTEEVEYREMVLTVIVNDADGETKEVKVLDLDTISQVKEKILDAIYRNQPYSSRPSAHQVDLEWRQGKEGHLILRDLDITSATLDGWKRVNTLKFYHVPNKSTMALIEVSSDGTRRPADNVYANLAFQGGGANNFDDSYPTKPSAAPRSASRNNRYTMVEIDMDEKAKAWHLVKFEEGDLEYPTTKRRNKRLSKRLSRIAVHPKKRIRELYMTRLIGTKGTIQEYIDHMFTTILDPGTAPKAVKYLFDFFDSQAIRHSIPDAEDAIKTWKGNSLSLRFWSNAIRRPDFIFDIKPSRSVEASLGIIAQAFYDAHNTSDHKLGKDSDLSKLLFNKDLPRIQGLVDNYYDAIFNKQRVSQQELNREMAQTCQNFTGLFSKLSTLQQLWDYVKKYNQKVVEACEEDEACQQQQLAYKLVEVETFLLNEDCDAEQPV</sequence>
<feature type="domain" description="Sema" evidence="15">
    <location>
        <begin position="87"/>
        <end position="552"/>
    </location>
</feature>